<keyword evidence="7 9" id="KW-0456">Lyase</keyword>
<reference evidence="11 13" key="1">
    <citation type="submission" date="2017-12" db="EMBL/GenBank/DDBJ databases">
        <title>Complete genome sequence of Herbivorax saccincola GGR1, a novel Cellulosome-producing hydrolytic bacterium in a thermophilic biogas plant, established by Illumina and Nanopore MinION sequencing.</title>
        <authorList>
            <person name="Pechtl A."/>
            <person name="Ruckert C."/>
            <person name="Koeck D.E."/>
            <person name="Maus I."/>
            <person name="Winkler A."/>
            <person name="Kalinowski J."/>
            <person name="Puhler A."/>
            <person name="Schwarz W.W."/>
            <person name="Zverlov V.V."/>
            <person name="Schluter A."/>
            <person name="Liebl W."/>
        </authorList>
    </citation>
    <scope>NUCLEOTIDE SEQUENCE [LARGE SCALE GENOMIC DNA]</scope>
    <source>
        <strain evidence="11">GGR1</strain>
        <strain evidence="13">SR1</strain>
    </source>
</reference>
<dbReference type="KEGG" id="hsc:HVS_02440"/>
<dbReference type="EMBL" id="CP025197">
    <property type="protein sequence ID" value="AUG56443.1"/>
    <property type="molecule type" value="Genomic_DNA"/>
</dbReference>
<evidence type="ECO:0000256" key="7">
    <source>
        <dbReference type="ARBA" id="ARBA00023239"/>
    </source>
</evidence>
<evidence type="ECO:0000256" key="3">
    <source>
        <dbReference type="ARBA" id="ARBA00011270"/>
    </source>
</evidence>
<dbReference type="EC" id="4.2.1.20" evidence="9"/>
<dbReference type="InterPro" id="IPR002028">
    <property type="entry name" value="Trp_synthase_suA"/>
</dbReference>
<feature type="active site" description="Proton acceptor" evidence="9">
    <location>
        <position position="55"/>
    </location>
</feature>
<name>A0A2K9EEX2_9FIRM</name>
<evidence type="ECO:0000313" key="11">
    <source>
        <dbReference type="EMBL" id="AUG56443.1"/>
    </source>
</evidence>
<evidence type="ECO:0000313" key="12">
    <source>
        <dbReference type="EMBL" id="PQQ66530.1"/>
    </source>
</evidence>
<keyword evidence="13" id="KW-1185">Reference proteome</keyword>
<dbReference type="InterPro" id="IPR013785">
    <property type="entry name" value="Aldolase_TIM"/>
</dbReference>
<evidence type="ECO:0000256" key="4">
    <source>
        <dbReference type="ARBA" id="ARBA00022605"/>
    </source>
</evidence>
<evidence type="ECO:0000256" key="5">
    <source>
        <dbReference type="ARBA" id="ARBA00022822"/>
    </source>
</evidence>
<evidence type="ECO:0000256" key="10">
    <source>
        <dbReference type="RuleBase" id="RU003662"/>
    </source>
</evidence>
<dbReference type="OrthoDB" id="9804578at2"/>
<comment type="similarity">
    <text evidence="9 10">Belongs to the TrpA family.</text>
</comment>
<evidence type="ECO:0000256" key="6">
    <source>
        <dbReference type="ARBA" id="ARBA00023141"/>
    </source>
</evidence>
<gene>
    <name evidence="9 11" type="primary">trpA</name>
    <name evidence="12" type="ORF">B9R14_07030</name>
    <name evidence="11" type="ORF">HVS_02440</name>
</gene>
<organism evidence="11 13">
    <name type="scientific">Acetivibrio saccincola</name>
    <dbReference type="NCBI Taxonomy" id="1677857"/>
    <lineage>
        <taxon>Bacteria</taxon>
        <taxon>Bacillati</taxon>
        <taxon>Bacillota</taxon>
        <taxon>Clostridia</taxon>
        <taxon>Eubacteriales</taxon>
        <taxon>Oscillospiraceae</taxon>
        <taxon>Acetivibrio</taxon>
    </lineage>
</organism>
<dbReference type="UniPathway" id="UPA00035">
    <property type="reaction ID" value="UER00044"/>
</dbReference>
<dbReference type="Proteomes" id="UP000233534">
    <property type="component" value="Chromosome"/>
</dbReference>
<dbReference type="HAMAP" id="MF_00131">
    <property type="entry name" value="Trp_synth_alpha"/>
    <property type="match status" value="1"/>
</dbReference>
<feature type="active site" description="Proton acceptor" evidence="9">
    <location>
        <position position="44"/>
    </location>
</feature>
<accession>A0A2K9EEX2</accession>
<evidence type="ECO:0000256" key="9">
    <source>
        <dbReference type="HAMAP-Rule" id="MF_00131"/>
    </source>
</evidence>
<dbReference type="PANTHER" id="PTHR43406">
    <property type="entry name" value="TRYPTOPHAN SYNTHASE, ALPHA CHAIN"/>
    <property type="match status" value="1"/>
</dbReference>
<comment type="function">
    <text evidence="1 9">The alpha subunit is responsible for the aldol cleavage of indoleglycerol phosphate to indole and glyceraldehyde 3-phosphate.</text>
</comment>
<dbReference type="Pfam" id="PF00290">
    <property type="entry name" value="Trp_syntA"/>
    <property type="match status" value="1"/>
</dbReference>
<dbReference type="FunFam" id="3.20.20.70:FF:000037">
    <property type="entry name" value="Tryptophan synthase alpha chain"/>
    <property type="match status" value="1"/>
</dbReference>
<comment type="catalytic activity">
    <reaction evidence="8 9">
        <text>(1S,2R)-1-C-(indol-3-yl)glycerol 3-phosphate + L-serine = D-glyceraldehyde 3-phosphate + L-tryptophan + H2O</text>
        <dbReference type="Rhea" id="RHEA:10532"/>
        <dbReference type="ChEBI" id="CHEBI:15377"/>
        <dbReference type="ChEBI" id="CHEBI:33384"/>
        <dbReference type="ChEBI" id="CHEBI:57912"/>
        <dbReference type="ChEBI" id="CHEBI:58866"/>
        <dbReference type="ChEBI" id="CHEBI:59776"/>
        <dbReference type="EC" id="4.2.1.20"/>
    </reaction>
</comment>
<keyword evidence="5 9" id="KW-0822">Tryptophan biosynthesis</keyword>
<dbReference type="Gene3D" id="3.20.20.70">
    <property type="entry name" value="Aldolase class I"/>
    <property type="match status" value="1"/>
</dbReference>
<sequence length="256" mass="27989">MSKIKQVFENKKAFIPFITAGDPNLKTTEELVIKMADAGADLIELGIPFSDPVAEGPVIEAASYRALKAGATTDKIFDMVSNIRKTCSVPIAFMTYANPVFTYGTDKFMRKCKEVDVSAVIIPDIPFEEKEEILPFSSKYGIDFISMIAPTSKNRIRAISREAQGFLYCVSSMGVTGVREDIGSDVEEMIKIAKEENDIPCAVGFGISTPEQAARLSKISDGVIVGSAIVKIIGKYGENCIPHVLEYVREIKRAIS</sequence>
<dbReference type="InterPro" id="IPR018204">
    <property type="entry name" value="Trp_synthase_alpha_AS"/>
</dbReference>
<evidence type="ECO:0000313" key="14">
    <source>
        <dbReference type="Proteomes" id="UP000239720"/>
    </source>
</evidence>
<dbReference type="CDD" id="cd04724">
    <property type="entry name" value="Tryptophan_synthase_alpha"/>
    <property type="match status" value="1"/>
</dbReference>
<reference evidence="12 14" key="2">
    <citation type="journal article" date="2018" name="Syst. Appl. Microbiol.">
        <title>Characterization and high-quality draft genome sequence of Herbivorax saccincola A7, an anaerobic, alkaliphilic, thermophilic, cellulolytic, and xylanolytic bacterium.</title>
        <authorList>
            <person name="Aikawa S."/>
            <person name="Baramee S."/>
            <person name="Sermsathanaswadi J."/>
            <person name="Thianheng P."/>
            <person name="Tachaapaikoon C."/>
            <person name="Shikata A."/>
            <person name="Waeonukul R."/>
            <person name="Pason P."/>
            <person name="Ratanakhanokchai K."/>
            <person name="Kosugi A."/>
        </authorList>
    </citation>
    <scope>NUCLEOTIDE SEQUENCE [LARGE SCALE GENOMIC DNA]</scope>
    <source>
        <strain evidence="12 14">A7</strain>
    </source>
</reference>
<evidence type="ECO:0000256" key="1">
    <source>
        <dbReference type="ARBA" id="ARBA00003365"/>
    </source>
</evidence>
<dbReference type="InterPro" id="IPR011060">
    <property type="entry name" value="RibuloseP-bd_barrel"/>
</dbReference>
<dbReference type="GO" id="GO:0005829">
    <property type="term" value="C:cytosol"/>
    <property type="evidence" value="ECO:0007669"/>
    <property type="project" value="TreeGrafter"/>
</dbReference>
<evidence type="ECO:0000256" key="8">
    <source>
        <dbReference type="ARBA" id="ARBA00049047"/>
    </source>
</evidence>
<dbReference type="EMBL" id="NEMB01000003">
    <property type="protein sequence ID" value="PQQ66530.1"/>
    <property type="molecule type" value="Genomic_DNA"/>
</dbReference>
<dbReference type="PANTHER" id="PTHR43406:SF1">
    <property type="entry name" value="TRYPTOPHAN SYNTHASE ALPHA CHAIN, CHLOROPLASTIC"/>
    <property type="match status" value="1"/>
</dbReference>
<evidence type="ECO:0000313" key="13">
    <source>
        <dbReference type="Proteomes" id="UP000233534"/>
    </source>
</evidence>
<dbReference type="PROSITE" id="PS00167">
    <property type="entry name" value="TRP_SYNTHASE_ALPHA"/>
    <property type="match status" value="1"/>
</dbReference>
<comment type="subunit">
    <text evidence="3 9">Tetramer of two alpha and two beta chains.</text>
</comment>
<dbReference type="GO" id="GO:0004834">
    <property type="term" value="F:tryptophan synthase activity"/>
    <property type="evidence" value="ECO:0007669"/>
    <property type="project" value="UniProtKB-UniRule"/>
</dbReference>
<protein>
    <recommendedName>
        <fullName evidence="9">Tryptophan synthase alpha chain</fullName>
        <ecNumber evidence="9">4.2.1.20</ecNumber>
    </recommendedName>
</protein>
<comment type="pathway">
    <text evidence="2 9">Amino-acid biosynthesis; L-tryptophan biosynthesis; L-tryptophan from chorismate: step 5/5.</text>
</comment>
<dbReference type="Proteomes" id="UP000239720">
    <property type="component" value="Unassembled WGS sequence"/>
</dbReference>
<keyword evidence="6 9" id="KW-0057">Aromatic amino acid biosynthesis</keyword>
<dbReference type="SUPFAM" id="SSF51366">
    <property type="entry name" value="Ribulose-phoshate binding barrel"/>
    <property type="match status" value="1"/>
</dbReference>
<dbReference type="RefSeq" id="WP_101298863.1">
    <property type="nucleotide sequence ID" value="NZ_CP025197.1"/>
</dbReference>
<dbReference type="NCBIfam" id="TIGR00262">
    <property type="entry name" value="trpA"/>
    <property type="match status" value="1"/>
</dbReference>
<evidence type="ECO:0000256" key="2">
    <source>
        <dbReference type="ARBA" id="ARBA00004733"/>
    </source>
</evidence>
<dbReference type="AlphaFoldDB" id="A0A2K9EEX2"/>
<keyword evidence="4 9" id="KW-0028">Amino-acid biosynthesis</keyword>
<proteinExistence type="inferred from homology"/>